<proteinExistence type="predicted"/>
<dbReference type="EMBL" id="QGTX01000001">
    <property type="protein sequence ID" value="PWW22913.1"/>
    <property type="molecule type" value="Genomic_DNA"/>
</dbReference>
<organism evidence="4 5">
    <name type="scientific">Geodermatophilus normandii</name>
    <dbReference type="NCBI Taxonomy" id="1137989"/>
    <lineage>
        <taxon>Bacteria</taxon>
        <taxon>Bacillati</taxon>
        <taxon>Actinomycetota</taxon>
        <taxon>Actinomycetes</taxon>
        <taxon>Geodermatophilales</taxon>
        <taxon>Geodermatophilaceae</taxon>
        <taxon>Geodermatophilus</taxon>
    </lineage>
</organism>
<gene>
    <name evidence="4" type="ORF">JD79_02076</name>
</gene>
<feature type="transmembrane region" description="Helical" evidence="2">
    <location>
        <begin position="95"/>
        <end position="114"/>
    </location>
</feature>
<evidence type="ECO:0000313" key="4">
    <source>
        <dbReference type="EMBL" id="PWW22913.1"/>
    </source>
</evidence>
<evidence type="ECO:0000256" key="2">
    <source>
        <dbReference type="SAM" id="Phobius"/>
    </source>
</evidence>
<feature type="transmembrane region" description="Helical" evidence="2">
    <location>
        <begin position="186"/>
        <end position="204"/>
    </location>
</feature>
<accession>A0A317QIX3</accession>
<keyword evidence="2" id="KW-0472">Membrane</keyword>
<feature type="transmembrane region" description="Helical" evidence="2">
    <location>
        <begin position="307"/>
        <end position="327"/>
    </location>
</feature>
<evidence type="ECO:0000313" key="5">
    <source>
        <dbReference type="Proteomes" id="UP000246661"/>
    </source>
</evidence>
<dbReference type="GO" id="GO:0016747">
    <property type="term" value="F:acyltransferase activity, transferring groups other than amino-acyl groups"/>
    <property type="evidence" value="ECO:0007669"/>
    <property type="project" value="InterPro"/>
</dbReference>
<keyword evidence="2" id="KW-0812">Transmembrane</keyword>
<feature type="transmembrane region" description="Helical" evidence="2">
    <location>
        <begin position="347"/>
        <end position="367"/>
    </location>
</feature>
<feature type="transmembrane region" description="Helical" evidence="2">
    <location>
        <begin position="21"/>
        <end position="41"/>
    </location>
</feature>
<reference evidence="5" key="1">
    <citation type="submission" date="2018-05" db="EMBL/GenBank/DDBJ databases">
        <authorList>
            <person name="Klenk H.-P."/>
            <person name="Huntemann M."/>
            <person name="Clum A."/>
            <person name="Pillay M."/>
            <person name="Palaniappan K."/>
            <person name="Varghese N."/>
            <person name="Mikhailova N."/>
            <person name="Stamatis D."/>
            <person name="Reddy T."/>
            <person name="Daum C."/>
            <person name="Shapiro N."/>
            <person name="Ivanova N."/>
            <person name="Kyrpides N."/>
            <person name="Woyke T."/>
        </authorList>
    </citation>
    <scope>NUCLEOTIDE SEQUENCE [LARGE SCALE GENOMIC DNA]</scope>
    <source>
        <strain evidence="5">DSM 45417</strain>
    </source>
</reference>
<feature type="transmembrane region" description="Helical" evidence="2">
    <location>
        <begin position="149"/>
        <end position="179"/>
    </location>
</feature>
<dbReference type="InterPro" id="IPR002656">
    <property type="entry name" value="Acyl_transf_3_dom"/>
</dbReference>
<dbReference type="PANTHER" id="PTHR23028:SF53">
    <property type="entry name" value="ACYL_TRANSF_3 DOMAIN-CONTAINING PROTEIN"/>
    <property type="match status" value="1"/>
</dbReference>
<evidence type="ECO:0000259" key="3">
    <source>
        <dbReference type="Pfam" id="PF01757"/>
    </source>
</evidence>
<sequence length="416" mass="45398">MPVQSHSAPRGEIRALTGLRLVAALWVLVYHLQAGIGAAAGRYLDPVMPVLRAGWLGVDLFFVLSGFVMALTYLDDMGPRFGRRATGRFLWARLCRVWPLWVLLTCLFAGWLLLSGRGVAGPVEEQRVVTPLALLEQVLMVQMWHRDSLWGSTFVLAGWSLSVEFLAYVCFPVLVLVVWRLRRLPVVLLASGAVGVMVPLAYLSFSTGMDNDVLPWQVRIGGAFVSGMLTCLVVRRIGGSATASRWSPLAASLCLVYVVFVCWWSATRSDQQLGDYSGVAALFFPVLVGALALAPRGLATLLSSDTAVVGGRISFALYLVHGCVFEITDDLFQRVPALQPGSPLWTLVQPGLVLVCLALSYGLWRGVEEPARRWLRRVGPGGRRAPARPPSDRFPPSPDRPPSRCPSGGRGRVRPA</sequence>
<feature type="compositionally biased region" description="Pro residues" evidence="1">
    <location>
        <begin position="387"/>
        <end position="404"/>
    </location>
</feature>
<comment type="caution">
    <text evidence="4">The sequence shown here is derived from an EMBL/GenBank/DDBJ whole genome shotgun (WGS) entry which is preliminary data.</text>
</comment>
<dbReference type="GO" id="GO:0009103">
    <property type="term" value="P:lipopolysaccharide biosynthetic process"/>
    <property type="evidence" value="ECO:0007669"/>
    <property type="project" value="TreeGrafter"/>
</dbReference>
<dbReference type="PANTHER" id="PTHR23028">
    <property type="entry name" value="ACETYLTRANSFERASE"/>
    <property type="match status" value="1"/>
</dbReference>
<name>A0A317QIX3_9ACTN</name>
<dbReference type="AlphaFoldDB" id="A0A317QIX3"/>
<protein>
    <submittedName>
        <fullName evidence="4">Peptidoglycan/LPS O-acetylase OafA/YrhL</fullName>
    </submittedName>
</protein>
<feature type="transmembrane region" description="Helical" evidence="2">
    <location>
        <begin position="53"/>
        <end position="74"/>
    </location>
</feature>
<evidence type="ECO:0000256" key="1">
    <source>
        <dbReference type="SAM" id="MobiDB-lite"/>
    </source>
</evidence>
<dbReference type="InterPro" id="IPR050879">
    <property type="entry name" value="Acyltransferase_3"/>
</dbReference>
<dbReference type="GO" id="GO:0016020">
    <property type="term" value="C:membrane"/>
    <property type="evidence" value="ECO:0007669"/>
    <property type="project" value="TreeGrafter"/>
</dbReference>
<feature type="domain" description="Acyltransferase 3" evidence="3">
    <location>
        <begin position="14"/>
        <end position="363"/>
    </location>
</feature>
<feature type="region of interest" description="Disordered" evidence="1">
    <location>
        <begin position="378"/>
        <end position="416"/>
    </location>
</feature>
<keyword evidence="2" id="KW-1133">Transmembrane helix</keyword>
<feature type="transmembrane region" description="Helical" evidence="2">
    <location>
        <begin position="278"/>
        <end position="295"/>
    </location>
</feature>
<dbReference type="Pfam" id="PF01757">
    <property type="entry name" value="Acyl_transf_3"/>
    <property type="match status" value="1"/>
</dbReference>
<feature type="transmembrane region" description="Helical" evidence="2">
    <location>
        <begin position="216"/>
        <end position="234"/>
    </location>
</feature>
<keyword evidence="5" id="KW-1185">Reference proteome</keyword>
<dbReference type="Proteomes" id="UP000246661">
    <property type="component" value="Unassembled WGS sequence"/>
</dbReference>
<feature type="transmembrane region" description="Helical" evidence="2">
    <location>
        <begin position="246"/>
        <end position="266"/>
    </location>
</feature>